<protein>
    <submittedName>
        <fullName evidence="1">Uncharacterized protein</fullName>
    </submittedName>
</protein>
<proteinExistence type="predicted"/>
<dbReference type="Proteomes" id="UP000290289">
    <property type="component" value="Chromosome 5"/>
</dbReference>
<comment type="caution">
    <text evidence="1">The sequence shown here is derived from an EMBL/GenBank/DDBJ whole genome shotgun (WGS) entry which is preliminary data.</text>
</comment>
<evidence type="ECO:0000313" key="2">
    <source>
        <dbReference type="Proteomes" id="UP000290289"/>
    </source>
</evidence>
<evidence type="ECO:0000313" key="1">
    <source>
        <dbReference type="EMBL" id="RXH98474.1"/>
    </source>
</evidence>
<gene>
    <name evidence="1" type="ORF">DVH24_010799</name>
</gene>
<sequence length="125" mass="14197">MPLIETIGRIREAASDRLEVWQICHVPARAPITFRTRLHRSTILFVLGLDHAFTVLFLITHTRTSQWVTHPEIALAAISLNFGVPIESEASDFPKSLMLDRDENIHIRLTRSTLLGDVRCHNPPP</sequence>
<organism evidence="1 2">
    <name type="scientific">Malus domestica</name>
    <name type="common">Apple</name>
    <name type="synonym">Pyrus malus</name>
    <dbReference type="NCBI Taxonomy" id="3750"/>
    <lineage>
        <taxon>Eukaryota</taxon>
        <taxon>Viridiplantae</taxon>
        <taxon>Streptophyta</taxon>
        <taxon>Embryophyta</taxon>
        <taxon>Tracheophyta</taxon>
        <taxon>Spermatophyta</taxon>
        <taxon>Magnoliopsida</taxon>
        <taxon>eudicotyledons</taxon>
        <taxon>Gunneridae</taxon>
        <taxon>Pentapetalae</taxon>
        <taxon>rosids</taxon>
        <taxon>fabids</taxon>
        <taxon>Rosales</taxon>
        <taxon>Rosaceae</taxon>
        <taxon>Amygdaloideae</taxon>
        <taxon>Maleae</taxon>
        <taxon>Malus</taxon>
    </lineage>
</organism>
<name>A0A498JXH0_MALDO</name>
<dbReference type="AlphaFoldDB" id="A0A498JXH0"/>
<dbReference type="EMBL" id="RDQH01000331">
    <property type="protein sequence ID" value="RXH98474.1"/>
    <property type="molecule type" value="Genomic_DNA"/>
</dbReference>
<keyword evidence="2" id="KW-1185">Reference proteome</keyword>
<accession>A0A498JXH0</accession>
<reference evidence="1 2" key="1">
    <citation type="submission" date="2018-10" db="EMBL/GenBank/DDBJ databases">
        <title>A high-quality apple genome assembly.</title>
        <authorList>
            <person name="Hu J."/>
        </authorList>
    </citation>
    <scope>NUCLEOTIDE SEQUENCE [LARGE SCALE GENOMIC DNA]</scope>
    <source>
        <strain evidence="2">cv. HFTH1</strain>
        <tissue evidence="1">Young leaf</tissue>
    </source>
</reference>